<dbReference type="PANTHER" id="PTHR45625">
    <property type="entry name" value="PEPTIDYL-PROLYL CIS-TRANS ISOMERASE-RELATED"/>
    <property type="match status" value="1"/>
</dbReference>
<dbReference type="Gene3D" id="2.40.100.10">
    <property type="entry name" value="Cyclophilin-like"/>
    <property type="match status" value="2"/>
</dbReference>
<dbReference type="PROSITE" id="PS50072">
    <property type="entry name" value="CSA_PPIASE_2"/>
    <property type="match status" value="1"/>
</dbReference>
<dbReference type="EC" id="5.2.1.8" evidence="4"/>
<evidence type="ECO:0000313" key="6">
    <source>
        <dbReference type="EMBL" id="UXP33341.1"/>
    </source>
</evidence>
<protein>
    <recommendedName>
        <fullName evidence="4">Peptidyl-prolyl cis-trans isomerase</fullName>
        <shortName evidence="4">PPIase</shortName>
        <ecNumber evidence="4">5.2.1.8</ecNumber>
    </recommendedName>
</protein>
<keyword evidence="2 4" id="KW-0697">Rotamase</keyword>
<dbReference type="CDD" id="cd00317">
    <property type="entry name" value="cyclophilin"/>
    <property type="match status" value="1"/>
</dbReference>
<dbReference type="InterPro" id="IPR020892">
    <property type="entry name" value="Cyclophilin-type_PPIase_CS"/>
</dbReference>
<evidence type="ECO:0000259" key="5">
    <source>
        <dbReference type="PROSITE" id="PS50072"/>
    </source>
</evidence>
<dbReference type="EMBL" id="CP106679">
    <property type="protein sequence ID" value="UXP33341.1"/>
    <property type="molecule type" value="Genomic_DNA"/>
</dbReference>
<evidence type="ECO:0000256" key="1">
    <source>
        <dbReference type="ARBA" id="ARBA00007365"/>
    </source>
</evidence>
<organism evidence="6 7">
    <name type="scientific">Reichenbachiella agarivorans</name>
    <dbReference type="NCBI Taxonomy" id="2979464"/>
    <lineage>
        <taxon>Bacteria</taxon>
        <taxon>Pseudomonadati</taxon>
        <taxon>Bacteroidota</taxon>
        <taxon>Cytophagia</taxon>
        <taxon>Cytophagales</taxon>
        <taxon>Reichenbachiellaceae</taxon>
        <taxon>Reichenbachiella</taxon>
    </lineage>
</organism>
<name>A0ABY6CS42_9BACT</name>
<evidence type="ECO:0000256" key="4">
    <source>
        <dbReference type="RuleBase" id="RU363019"/>
    </source>
</evidence>
<dbReference type="Pfam" id="PF00160">
    <property type="entry name" value="Pro_isomerase"/>
    <property type="match status" value="2"/>
</dbReference>
<gene>
    <name evidence="6" type="ORF">N6H18_05170</name>
</gene>
<evidence type="ECO:0000256" key="3">
    <source>
        <dbReference type="ARBA" id="ARBA00023235"/>
    </source>
</evidence>
<keyword evidence="7" id="KW-1185">Reference proteome</keyword>
<comment type="function">
    <text evidence="4">PPIases accelerate the folding of proteins. It catalyzes the cis-trans isomerization of proline imidic peptide bonds in oligopeptides.</text>
</comment>
<comment type="similarity">
    <text evidence="1 4">Belongs to the cyclophilin-type PPIase family.</text>
</comment>
<dbReference type="PROSITE" id="PS00170">
    <property type="entry name" value="CSA_PPIASE_1"/>
    <property type="match status" value="1"/>
</dbReference>
<dbReference type="GO" id="GO:0016853">
    <property type="term" value="F:isomerase activity"/>
    <property type="evidence" value="ECO:0007669"/>
    <property type="project" value="UniProtKB-KW"/>
</dbReference>
<reference evidence="6" key="1">
    <citation type="submission" date="2022-09" db="EMBL/GenBank/DDBJ databases">
        <title>Comparative genomics and taxonomic characterization of three novel marine species of genus Reichenbachiella exhibiting antioxidant and polysaccharide degradation activities.</title>
        <authorList>
            <person name="Muhammad N."/>
            <person name="Lee Y.-J."/>
            <person name="Ko J."/>
            <person name="Kim S.-G."/>
        </authorList>
    </citation>
    <scope>NUCLEOTIDE SEQUENCE</scope>
    <source>
        <strain evidence="6">BKB1-1</strain>
    </source>
</reference>
<dbReference type="PROSITE" id="PS51257">
    <property type="entry name" value="PROKAR_LIPOPROTEIN"/>
    <property type="match status" value="1"/>
</dbReference>
<dbReference type="InterPro" id="IPR044666">
    <property type="entry name" value="Cyclophilin_A-like"/>
</dbReference>
<dbReference type="RefSeq" id="WP_262310770.1">
    <property type="nucleotide sequence ID" value="NZ_CP106679.1"/>
</dbReference>
<proteinExistence type="inferred from homology"/>
<dbReference type="SUPFAM" id="SSF50891">
    <property type="entry name" value="Cyclophilin-like"/>
    <property type="match status" value="2"/>
</dbReference>
<dbReference type="Proteomes" id="UP001065174">
    <property type="component" value="Chromosome"/>
</dbReference>
<dbReference type="PANTHER" id="PTHR45625:SF4">
    <property type="entry name" value="PEPTIDYLPROLYL ISOMERASE DOMAIN AND WD REPEAT-CONTAINING PROTEIN 1"/>
    <property type="match status" value="1"/>
</dbReference>
<feature type="signal peptide" evidence="4">
    <location>
        <begin position="1"/>
        <end position="22"/>
    </location>
</feature>
<keyword evidence="3 4" id="KW-0413">Isomerase</keyword>
<feature type="chain" id="PRO_5044975766" description="Peptidyl-prolyl cis-trans isomerase" evidence="4">
    <location>
        <begin position="23"/>
        <end position="281"/>
    </location>
</feature>
<feature type="domain" description="PPIase cyclophilin-type" evidence="5">
    <location>
        <begin position="26"/>
        <end position="258"/>
    </location>
</feature>
<dbReference type="InterPro" id="IPR002130">
    <property type="entry name" value="Cyclophilin-type_PPIase_dom"/>
</dbReference>
<dbReference type="PRINTS" id="PR00153">
    <property type="entry name" value="CSAPPISMRASE"/>
</dbReference>
<keyword evidence="4" id="KW-0732">Signal</keyword>
<comment type="catalytic activity">
    <reaction evidence="4">
        <text>[protein]-peptidylproline (omega=180) = [protein]-peptidylproline (omega=0)</text>
        <dbReference type="Rhea" id="RHEA:16237"/>
        <dbReference type="Rhea" id="RHEA-COMP:10747"/>
        <dbReference type="Rhea" id="RHEA-COMP:10748"/>
        <dbReference type="ChEBI" id="CHEBI:83833"/>
        <dbReference type="ChEBI" id="CHEBI:83834"/>
        <dbReference type="EC" id="5.2.1.8"/>
    </reaction>
</comment>
<accession>A0ABY6CS42</accession>
<evidence type="ECO:0000313" key="7">
    <source>
        <dbReference type="Proteomes" id="UP001065174"/>
    </source>
</evidence>
<sequence length="281" mass="31796">MKKQFTLLLMMMVILVSCASNNKDYIVTIHTSFGDMKVLLYDETPLHKANFIDLAESGQYDSTIFHRVIKDFMIQGGGIDTKNGTNSNKTIPAELAKGYIHEKGALAAARMGDNVNPERASSWCQFYIVQGTKYTKEEIDQYEEQMNMGKKNQLFGEIVQKPENKQYLDSARMYQKQGNQAAVDSIIALVMEQVEADFTAITLTDQQKETYVRIGGAPHLDNEYTVFGKVVEGLDIIDQIAAIETGRGDKPTTDYFITMDVEKLSKKKITKLYGYEYPEKE</sequence>
<evidence type="ECO:0000256" key="2">
    <source>
        <dbReference type="ARBA" id="ARBA00023110"/>
    </source>
</evidence>
<dbReference type="InterPro" id="IPR029000">
    <property type="entry name" value="Cyclophilin-like_dom_sf"/>
</dbReference>